<feature type="domain" description="C2H2-type" evidence="10">
    <location>
        <begin position="80"/>
        <end position="107"/>
    </location>
</feature>
<evidence type="ECO:0000313" key="12">
    <source>
        <dbReference type="Proteomes" id="UP001381693"/>
    </source>
</evidence>
<dbReference type="InterPro" id="IPR036236">
    <property type="entry name" value="Znf_C2H2_sf"/>
</dbReference>
<dbReference type="PROSITE" id="PS00028">
    <property type="entry name" value="ZINC_FINGER_C2H2_1"/>
    <property type="match status" value="1"/>
</dbReference>
<dbReference type="GO" id="GO:0000978">
    <property type="term" value="F:RNA polymerase II cis-regulatory region sequence-specific DNA binding"/>
    <property type="evidence" value="ECO:0007669"/>
    <property type="project" value="TreeGrafter"/>
</dbReference>
<dbReference type="PROSITE" id="PS50157">
    <property type="entry name" value="ZINC_FINGER_C2H2_2"/>
    <property type="match status" value="3"/>
</dbReference>
<dbReference type="EMBL" id="JAXCGZ010000675">
    <property type="protein sequence ID" value="KAK7085674.1"/>
    <property type="molecule type" value="Genomic_DNA"/>
</dbReference>
<evidence type="ECO:0000256" key="4">
    <source>
        <dbReference type="ARBA" id="ARBA00022833"/>
    </source>
</evidence>
<keyword evidence="7" id="KW-0804">Transcription</keyword>
<evidence type="ECO:0000256" key="8">
    <source>
        <dbReference type="ARBA" id="ARBA00023242"/>
    </source>
</evidence>
<evidence type="ECO:0000256" key="7">
    <source>
        <dbReference type="ARBA" id="ARBA00023163"/>
    </source>
</evidence>
<protein>
    <recommendedName>
        <fullName evidence="10">C2H2-type domain-containing protein</fullName>
    </recommendedName>
</protein>
<proteinExistence type="predicted"/>
<evidence type="ECO:0000256" key="1">
    <source>
        <dbReference type="ARBA" id="ARBA00022723"/>
    </source>
</evidence>
<dbReference type="AlphaFoldDB" id="A0AAN9AEI8"/>
<keyword evidence="1" id="KW-0479">Metal-binding</keyword>
<evidence type="ECO:0000313" key="11">
    <source>
        <dbReference type="EMBL" id="KAK7085674.1"/>
    </source>
</evidence>
<dbReference type="GO" id="GO:0008270">
    <property type="term" value="F:zinc ion binding"/>
    <property type="evidence" value="ECO:0007669"/>
    <property type="project" value="UniProtKB-KW"/>
</dbReference>
<dbReference type="SUPFAM" id="SSF57667">
    <property type="entry name" value="beta-beta-alpha zinc fingers"/>
    <property type="match status" value="2"/>
</dbReference>
<accession>A0AAN9AEI8</accession>
<dbReference type="PANTHER" id="PTHR23235">
    <property type="entry name" value="KRUEPPEL-LIKE TRANSCRIPTION FACTOR"/>
    <property type="match status" value="1"/>
</dbReference>
<dbReference type="InterPro" id="IPR013087">
    <property type="entry name" value="Znf_C2H2_type"/>
</dbReference>
<keyword evidence="2" id="KW-0677">Repeat</keyword>
<name>A0AAN9AEI8_HALRR</name>
<gene>
    <name evidence="11" type="ORF">SK128_020117</name>
</gene>
<keyword evidence="8" id="KW-0539">Nucleus</keyword>
<feature type="domain" description="C2H2-type" evidence="10">
    <location>
        <begin position="52"/>
        <end position="79"/>
    </location>
</feature>
<dbReference type="SMART" id="SM00355">
    <property type="entry name" value="ZnF_C2H2"/>
    <property type="match status" value="3"/>
</dbReference>
<dbReference type="FunFam" id="3.30.160.60:FF:001249">
    <property type="entry name" value="CTCF"/>
    <property type="match status" value="1"/>
</dbReference>
<dbReference type="GO" id="GO:0000981">
    <property type="term" value="F:DNA-binding transcription factor activity, RNA polymerase II-specific"/>
    <property type="evidence" value="ECO:0007669"/>
    <property type="project" value="TreeGrafter"/>
</dbReference>
<organism evidence="11 12">
    <name type="scientific">Halocaridina rubra</name>
    <name type="common">Hawaiian red shrimp</name>
    <dbReference type="NCBI Taxonomy" id="373956"/>
    <lineage>
        <taxon>Eukaryota</taxon>
        <taxon>Metazoa</taxon>
        <taxon>Ecdysozoa</taxon>
        <taxon>Arthropoda</taxon>
        <taxon>Crustacea</taxon>
        <taxon>Multicrustacea</taxon>
        <taxon>Malacostraca</taxon>
        <taxon>Eumalacostraca</taxon>
        <taxon>Eucarida</taxon>
        <taxon>Decapoda</taxon>
        <taxon>Pleocyemata</taxon>
        <taxon>Caridea</taxon>
        <taxon>Atyoidea</taxon>
        <taxon>Atyidae</taxon>
        <taxon>Halocaridina</taxon>
    </lineage>
</organism>
<keyword evidence="3 9" id="KW-0863">Zinc-finger</keyword>
<keyword evidence="5" id="KW-0805">Transcription regulation</keyword>
<evidence type="ECO:0000256" key="6">
    <source>
        <dbReference type="ARBA" id="ARBA00023125"/>
    </source>
</evidence>
<evidence type="ECO:0000259" key="10">
    <source>
        <dbReference type="PROSITE" id="PS50157"/>
    </source>
</evidence>
<feature type="domain" description="C2H2-type" evidence="10">
    <location>
        <begin position="108"/>
        <end position="133"/>
    </location>
</feature>
<sequence length="133" mass="15087">MQGYALPAFPLYRKAITSYITVGLFGTDLWLTESDATKPTAPQSAVGLPKIRQCPNCDYKTLNASHMKTHMYIHTGEKPFSCSYCDYRCNSKTNLKTHIRCHTGEKPYGCTKCPYRTGQKSNLNVHMLVHQHK</sequence>
<evidence type="ECO:0000256" key="3">
    <source>
        <dbReference type="ARBA" id="ARBA00022771"/>
    </source>
</evidence>
<keyword evidence="4" id="KW-0862">Zinc</keyword>
<evidence type="ECO:0000256" key="9">
    <source>
        <dbReference type="PROSITE-ProRule" id="PRU00042"/>
    </source>
</evidence>
<evidence type="ECO:0000256" key="5">
    <source>
        <dbReference type="ARBA" id="ARBA00023015"/>
    </source>
</evidence>
<dbReference type="PANTHER" id="PTHR23235:SF142">
    <property type="entry name" value="ZINC FINGER PROTEIN 384"/>
    <property type="match status" value="1"/>
</dbReference>
<evidence type="ECO:0000256" key="2">
    <source>
        <dbReference type="ARBA" id="ARBA00022737"/>
    </source>
</evidence>
<dbReference type="Pfam" id="PF00096">
    <property type="entry name" value="zf-C2H2"/>
    <property type="match status" value="1"/>
</dbReference>
<dbReference type="FunFam" id="3.30.160.60:FF:001485">
    <property type="entry name" value="Krueppel-related zinc finger protein"/>
    <property type="match status" value="1"/>
</dbReference>
<reference evidence="11 12" key="1">
    <citation type="submission" date="2023-11" db="EMBL/GenBank/DDBJ databases">
        <title>Halocaridina rubra genome assembly.</title>
        <authorList>
            <person name="Smith C."/>
        </authorList>
    </citation>
    <scope>NUCLEOTIDE SEQUENCE [LARGE SCALE GENOMIC DNA]</scope>
    <source>
        <strain evidence="11">EP-1</strain>
        <tissue evidence="11">Whole</tissue>
    </source>
</reference>
<comment type="caution">
    <text evidence="11">The sequence shown here is derived from an EMBL/GenBank/DDBJ whole genome shotgun (WGS) entry which is preliminary data.</text>
</comment>
<dbReference type="Proteomes" id="UP001381693">
    <property type="component" value="Unassembled WGS sequence"/>
</dbReference>
<keyword evidence="6" id="KW-0238">DNA-binding</keyword>
<keyword evidence="12" id="KW-1185">Reference proteome</keyword>
<dbReference type="Gene3D" id="3.30.160.60">
    <property type="entry name" value="Classic Zinc Finger"/>
    <property type="match status" value="3"/>
</dbReference>